<name>A0A375IIK4_9BURK</name>
<dbReference type="RefSeq" id="WP_115662680.1">
    <property type="nucleotide sequence ID" value="NZ_LT991976.1"/>
</dbReference>
<dbReference type="AlphaFoldDB" id="A0A375IIK4"/>
<evidence type="ECO:0000313" key="1">
    <source>
        <dbReference type="EMBL" id="SPK73045.1"/>
    </source>
</evidence>
<sequence>MSSFIAAAPVTTGQNLIANDGFFPDVDVDHALAAMRQDGTVTSERLRAALVEAALSVNAELAGWKSDQLAAGHAALESVPAPQLDGKSAQLHRYLRALHCQARASLIERYRDYDATAAGDKTAEALLQAVEDLRRDARWAISDILGITRTTVELI</sequence>
<protein>
    <submittedName>
        <fullName evidence="1">Bacteriophage P2 GPL capsid protein Head completion/stabilization protein</fullName>
    </submittedName>
</protein>
<dbReference type="EMBL" id="LT991976">
    <property type="protein sequence ID" value="SPK73045.1"/>
    <property type="molecule type" value="Genomic_DNA"/>
</dbReference>
<reference evidence="1 2" key="1">
    <citation type="submission" date="2018-01" db="EMBL/GenBank/DDBJ databases">
        <authorList>
            <person name="Gaut B.S."/>
            <person name="Morton B.R."/>
            <person name="Clegg M.T."/>
            <person name="Duvall M.R."/>
        </authorList>
    </citation>
    <scope>NUCLEOTIDE SEQUENCE [LARGE SCALE GENOMIC DNA]</scope>
    <source>
        <strain evidence="1">Cupriavidus taiwanensis LMG 19425</strain>
    </source>
</reference>
<evidence type="ECO:0000313" key="2">
    <source>
        <dbReference type="Proteomes" id="UP000255505"/>
    </source>
</evidence>
<organism evidence="1 2">
    <name type="scientific">Cupriavidus taiwanensis</name>
    <dbReference type="NCBI Taxonomy" id="164546"/>
    <lineage>
        <taxon>Bacteria</taxon>
        <taxon>Pseudomonadati</taxon>
        <taxon>Pseudomonadota</taxon>
        <taxon>Betaproteobacteria</taxon>
        <taxon>Burkholderiales</taxon>
        <taxon>Burkholderiaceae</taxon>
        <taxon>Cupriavidus</taxon>
    </lineage>
</organism>
<gene>
    <name evidence="1" type="primary">gpL</name>
    <name evidence="1" type="ORF">CT19425_90149</name>
</gene>
<proteinExistence type="predicted"/>
<dbReference type="Pfam" id="PF05926">
    <property type="entry name" value="Phage_GPL"/>
    <property type="match status" value="1"/>
</dbReference>
<dbReference type="Proteomes" id="UP000255505">
    <property type="component" value="Chromosome I"/>
</dbReference>
<dbReference type="InterPro" id="IPR009225">
    <property type="entry name" value="Phage_head_completion_GpL"/>
</dbReference>
<accession>A0A375IIK4</accession>